<dbReference type="SUPFAM" id="SSF51735">
    <property type="entry name" value="NAD(P)-binding Rossmann-fold domains"/>
    <property type="match status" value="1"/>
</dbReference>
<dbReference type="Pfam" id="PF00106">
    <property type="entry name" value="adh_short"/>
    <property type="match status" value="1"/>
</dbReference>
<reference evidence="4" key="1">
    <citation type="journal article" date="2023" name="Comput. Struct. Biotechnol. J.">
        <title>Discovery of a novel marine Bacteroidetes with a rich repertoire of carbohydrate-active enzymes.</title>
        <authorList>
            <person name="Chen B."/>
            <person name="Liu G."/>
            <person name="Chen Q."/>
            <person name="Wang H."/>
            <person name="Liu L."/>
            <person name="Tang K."/>
        </authorList>
    </citation>
    <scope>NUCLEOTIDE SEQUENCE</scope>
    <source>
        <strain evidence="4">TK19036</strain>
    </source>
</reference>
<evidence type="ECO:0000256" key="2">
    <source>
        <dbReference type="ARBA" id="ARBA00023002"/>
    </source>
</evidence>
<protein>
    <submittedName>
        <fullName evidence="4">SDR family oxidoreductase</fullName>
    </submittedName>
</protein>
<dbReference type="FunFam" id="3.40.50.720:FF:000173">
    <property type="entry name" value="3-oxoacyl-[acyl-carrier protein] reductase"/>
    <property type="match status" value="1"/>
</dbReference>
<dbReference type="PRINTS" id="PR00081">
    <property type="entry name" value="GDHRDH"/>
</dbReference>
<name>A0AA49JJT3_9BACT</name>
<comment type="similarity">
    <text evidence="1 3">Belongs to the short-chain dehydrogenases/reductases (SDR) family.</text>
</comment>
<proteinExistence type="inferred from homology"/>
<keyword evidence="2" id="KW-0560">Oxidoreductase</keyword>
<dbReference type="PANTHER" id="PTHR42760">
    <property type="entry name" value="SHORT-CHAIN DEHYDROGENASES/REDUCTASES FAMILY MEMBER"/>
    <property type="match status" value="1"/>
</dbReference>
<accession>A0AA49JJT3</accession>
<evidence type="ECO:0000256" key="3">
    <source>
        <dbReference type="RuleBase" id="RU000363"/>
    </source>
</evidence>
<dbReference type="CDD" id="cd05233">
    <property type="entry name" value="SDR_c"/>
    <property type="match status" value="1"/>
</dbReference>
<dbReference type="GO" id="GO:0016616">
    <property type="term" value="F:oxidoreductase activity, acting on the CH-OH group of donors, NAD or NADP as acceptor"/>
    <property type="evidence" value="ECO:0007669"/>
    <property type="project" value="TreeGrafter"/>
</dbReference>
<evidence type="ECO:0000256" key="1">
    <source>
        <dbReference type="ARBA" id="ARBA00006484"/>
    </source>
</evidence>
<organism evidence="4">
    <name type="scientific">Roseihalotalea indica</name>
    <dbReference type="NCBI Taxonomy" id="2867963"/>
    <lineage>
        <taxon>Bacteria</taxon>
        <taxon>Pseudomonadati</taxon>
        <taxon>Bacteroidota</taxon>
        <taxon>Cytophagia</taxon>
        <taxon>Cytophagales</taxon>
        <taxon>Catalimonadaceae</taxon>
        <taxon>Roseihalotalea</taxon>
    </lineage>
</organism>
<evidence type="ECO:0000313" key="4">
    <source>
        <dbReference type="EMBL" id="WKN39939.1"/>
    </source>
</evidence>
<dbReference type="EMBL" id="CP120682">
    <property type="protein sequence ID" value="WKN39939.1"/>
    <property type="molecule type" value="Genomic_DNA"/>
</dbReference>
<dbReference type="PANTHER" id="PTHR42760:SF133">
    <property type="entry name" value="3-OXOACYL-[ACYL-CARRIER-PROTEIN] REDUCTASE"/>
    <property type="match status" value="1"/>
</dbReference>
<sequence>MKNIVVTGGTKGIGEAIVRDLCKEGHRVFSVYSSDDAAAEKQKQQLKEYHLDVIKADVSDNETVKKLASTIEAECRIIDVLINNAGIAKFKSYQEITYEDWLHTLQVNLTSTFIVTQAFLPLLMAAEKAKIINISSVAAFNGGVVGPDYTASKAGQLGLTRYYARELADKNITVNTIAPALVKTDMLKKDLDPDMMPVKRFGESEEISQAVLFLMNNDYTTGQTIHVNGGLYFT</sequence>
<dbReference type="Gene3D" id="3.40.50.720">
    <property type="entry name" value="NAD(P)-binding Rossmann-like Domain"/>
    <property type="match status" value="1"/>
</dbReference>
<gene>
    <name evidence="4" type="ORF">K4G66_14695</name>
</gene>
<dbReference type="PRINTS" id="PR00080">
    <property type="entry name" value="SDRFAMILY"/>
</dbReference>
<dbReference type="InterPro" id="IPR036291">
    <property type="entry name" value="NAD(P)-bd_dom_sf"/>
</dbReference>
<dbReference type="AlphaFoldDB" id="A0AA49JJT3"/>
<reference evidence="4" key="2">
    <citation type="journal article" date="2024" name="Antonie Van Leeuwenhoek">
        <title>Roseihalotalea indica gen. nov., sp. nov., a halophilic Bacteroidetes from mesopelagic Southwest Indian Ocean with higher carbohydrate metabolic potential.</title>
        <authorList>
            <person name="Chen B."/>
            <person name="Zhang M."/>
            <person name="Lin D."/>
            <person name="Ye J."/>
            <person name="Tang K."/>
        </authorList>
    </citation>
    <scope>NUCLEOTIDE SEQUENCE</scope>
    <source>
        <strain evidence="4">TK19036</strain>
    </source>
</reference>
<dbReference type="InterPro" id="IPR002347">
    <property type="entry name" value="SDR_fam"/>
</dbReference>